<dbReference type="AlphaFoldDB" id="A0A0N5BI74"/>
<dbReference type="Proteomes" id="UP000046392">
    <property type="component" value="Unplaced"/>
</dbReference>
<dbReference type="Pfam" id="PF24486">
    <property type="entry name" value="DUF7583"/>
    <property type="match status" value="1"/>
</dbReference>
<evidence type="ECO:0000259" key="2">
    <source>
        <dbReference type="Pfam" id="PF24488"/>
    </source>
</evidence>
<organism evidence="4 5">
    <name type="scientific">Strongyloides papillosus</name>
    <name type="common">Intestinal threadworm</name>
    <dbReference type="NCBI Taxonomy" id="174720"/>
    <lineage>
        <taxon>Eukaryota</taxon>
        <taxon>Metazoa</taxon>
        <taxon>Ecdysozoa</taxon>
        <taxon>Nematoda</taxon>
        <taxon>Chromadorea</taxon>
        <taxon>Rhabditida</taxon>
        <taxon>Tylenchina</taxon>
        <taxon>Panagrolaimomorpha</taxon>
        <taxon>Strongyloidoidea</taxon>
        <taxon>Strongyloididae</taxon>
        <taxon>Strongyloides</taxon>
    </lineage>
</organism>
<name>A0A0N5BI74_STREA</name>
<feature type="domain" description="DUF7584" evidence="2">
    <location>
        <begin position="138"/>
        <end position="248"/>
    </location>
</feature>
<dbReference type="Pfam" id="PF24488">
    <property type="entry name" value="DUF7584"/>
    <property type="match status" value="1"/>
</dbReference>
<dbReference type="STRING" id="174720.A0A0N5BI74"/>
<reference evidence="5" key="1">
    <citation type="submission" date="2017-02" db="UniProtKB">
        <authorList>
            <consortium name="WormBaseParasite"/>
        </authorList>
    </citation>
    <scope>IDENTIFICATION</scope>
</reference>
<dbReference type="WBParaSite" id="SPAL_0000565600.1">
    <property type="protein sequence ID" value="SPAL_0000565600.1"/>
    <property type="gene ID" value="SPAL_0000565600"/>
</dbReference>
<feature type="domain" description="DUF7585" evidence="3">
    <location>
        <begin position="4"/>
        <end position="134"/>
    </location>
</feature>
<feature type="domain" description="DUF7583" evidence="1">
    <location>
        <begin position="249"/>
        <end position="347"/>
    </location>
</feature>
<dbReference type="InterPro" id="IPR056007">
    <property type="entry name" value="DUF7585"/>
</dbReference>
<evidence type="ECO:0000259" key="1">
    <source>
        <dbReference type="Pfam" id="PF24486"/>
    </source>
</evidence>
<evidence type="ECO:0000259" key="3">
    <source>
        <dbReference type="Pfam" id="PF24490"/>
    </source>
</evidence>
<keyword evidence="4" id="KW-1185">Reference proteome</keyword>
<proteinExistence type="predicted"/>
<dbReference type="InterPro" id="IPR056005">
    <property type="entry name" value="DUF7583"/>
</dbReference>
<accession>A0A0N5BI74</accession>
<dbReference type="InterPro" id="IPR056006">
    <property type="entry name" value="DUF7584"/>
</dbReference>
<sequence length="353" mass="41782">MPNATVAWMVAVRIPEIEHRHIKCVDMDYHKYINGSSRKYELDWGYKINWKKTSDLEKLATEKKEYAYTESIPDKCDSPIQDLIIFEETRTNKPRILVEPEIMEASSDLFFNFFTKSNENDESMYKEPCLVLNAFNFCPQITILGHEYTTITYKKRYEILAFKLDEDKETTFDIRLNLQIGGRSLGYYNKDNVAITRMLNFKNTIDYAPMYSDYSDSTFTIFGYELVQLEYYCKDEEIETPRSRLLFFGPKDDNLQLEERIYRYYDHDKRLQPNCTMDRMPYAFLIEMFCNGEKVGFDDPEYSNSTNFVVKRSKNFIILENVIDRAAVVKCVYNTPSGNITSNDQFVREYLID</sequence>
<evidence type="ECO:0000313" key="5">
    <source>
        <dbReference type="WBParaSite" id="SPAL_0000565600.1"/>
    </source>
</evidence>
<dbReference type="Pfam" id="PF24490">
    <property type="entry name" value="DUF7585"/>
    <property type="match status" value="1"/>
</dbReference>
<evidence type="ECO:0000313" key="4">
    <source>
        <dbReference type="Proteomes" id="UP000046392"/>
    </source>
</evidence>
<protein>
    <submittedName>
        <fullName evidence="5">Ig-like domain-containing protein</fullName>
    </submittedName>
</protein>